<reference evidence="2" key="2">
    <citation type="submission" date="2020-09" db="EMBL/GenBank/DDBJ databases">
        <authorList>
            <person name="Sun Q."/>
            <person name="Zhou Y."/>
        </authorList>
    </citation>
    <scope>NUCLEOTIDE SEQUENCE</scope>
    <source>
        <strain evidence="2">CGMCC 1.12813</strain>
    </source>
</reference>
<evidence type="ECO:0000256" key="1">
    <source>
        <dbReference type="SAM" id="Phobius"/>
    </source>
</evidence>
<dbReference type="Pfam" id="PF06314">
    <property type="entry name" value="ADC"/>
    <property type="match status" value="1"/>
</dbReference>
<feature type="transmembrane region" description="Helical" evidence="1">
    <location>
        <begin position="14"/>
        <end position="34"/>
    </location>
</feature>
<sequence>MSDAVDVSYPPEPWFLGGSLCVSVFLVPIADLPFATLPMIRLGRHAIVGAAFANYAPGGVLAYDELLVATPVVVRGRARITIPQIWVDSAESLAGGRALWGIPKHLATFDSTRTTDAATVSARTIGPIAALSARFGRALLPGSPRLPLPIEQRRAGRRIVSHNWAAGRLTALHARWTFDPDGPLGYLHGRRPVANFAVRDAAIVFGQRVERP</sequence>
<keyword evidence="1" id="KW-1133">Transmembrane helix</keyword>
<evidence type="ECO:0000313" key="2">
    <source>
        <dbReference type="EMBL" id="GGB02214.1"/>
    </source>
</evidence>
<proteinExistence type="predicted"/>
<dbReference type="GO" id="GO:0016829">
    <property type="term" value="F:lyase activity"/>
    <property type="evidence" value="ECO:0007669"/>
    <property type="project" value="InterPro"/>
</dbReference>
<dbReference type="Gene3D" id="2.40.400.10">
    <property type="entry name" value="Acetoacetate decarboxylase-like"/>
    <property type="match status" value="1"/>
</dbReference>
<protein>
    <submittedName>
        <fullName evidence="2">Acetoacetate decarboxylase</fullName>
    </submittedName>
</protein>
<dbReference type="AlphaFoldDB" id="A0A916SKQ3"/>
<reference evidence="2" key="1">
    <citation type="journal article" date="2014" name="Int. J. Syst. Evol. Microbiol.">
        <title>Complete genome sequence of Corynebacterium casei LMG S-19264T (=DSM 44701T), isolated from a smear-ripened cheese.</title>
        <authorList>
            <consortium name="US DOE Joint Genome Institute (JGI-PGF)"/>
            <person name="Walter F."/>
            <person name="Albersmeier A."/>
            <person name="Kalinowski J."/>
            <person name="Ruckert C."/>
        </authorList>
    </citation>
    <scope>NUCLEOTIDE SEQUENCE</scope>
    <source>
        <strain evidence="2">CGMCC 1.12813</strain>
    </source>
</reference>
<dbReference type="InterPro" id="IPR023375">
    <property type="entry name" value="ADC_dom_sf"/>
</dbReference>
<evidence type="ECO:0000313" key="3">
    <source>
        <dbReference type="Proteomes" id="UP000606922"/>
    </source>
</evidence>
<keyword evidence="1" id="KW-0812">Transmembrane</keyword>
<dbReference type="EMBL" id="BMGB01000001">
    <property type="protein sequence ID" value="GGB02214.1"/>
    <property type="molecule type" value="Genomic_DNA"/>
</dbReference>
<dbReference type="RefSeq" id="WP_188510118.1">
    <property type="nucleotide sequence ID" value="NZ_BMGB01000001.1"/>
</dbReference>
<keyword evidence="1" id="KW-0472">Membrane</keyword>
<organism evidence="2 3">
    <name type="scientific">Conyzicola nivalis</name>
    <dbReference type="NCBI Taxonomy" id="1477021"/>
    <lineage>
        <taxon>Bacteria</taxon>
        <taxon>Bacillati</taxon>
        <taxon>Actinomycetota</taxon>
        <taxon>Actinomycetes</taxon>
        <taxon>Micrococcales</taxon>
        <taxon>Microbacteriaceae</taxon>
        <taxon>Conyzicola</taxon>
    </lineage>
</organism>
<comment type="caution">
    <text evidence="2">The sequence shown here is derived from an EMBL/GenBank/DDBJ whole genome shotgun (WGS) entry which is preliminary data.</text>
</comment>
<dbReference type="SUPFAM" id="SSF160104">
    <property type="entry name" value="Acetoacetate decarboxylase-like"/>
    <property type="match status" value="1"/>
</dbReference>
<gene>
    <name evidence="2" type="ORF">GCM10010979_16030</name>
</gene>
<accession>A0A916SKQ3</accession>
<keyword evidence="3" id="KW-1185">Reference proteome</keyword>
<name>A0A916SKQ3_9MICO</name>
<dbReference type="Proteomes" id="UP000606922">
    <property type="component" value="Unassembled WGS sequence"/>
</dbReference>
<dbReference type="InterPro" id="IPR010451">
    <property type="entry name" value="Acetoacetate_decarboxylase"/>
</dbReference>